<accession>A0A0G0LRI7</accession>
<feature type="transmembrane region" description="Helical" evidence="1">
    <location>
        <begin position="265"/>
        <end position="283"/>
    </location>
</feature>
<feature type="transmembrane region" description="Helical" evidence="1">
    <location>
        <begin position="314"/>
        <end position="334"/>
    </location>
</feature>
<feature type="transmembrane region" description="Helical" evidence="1">
    <location>
        <begin position="188"/>
        <end position="208"/>
    </location>
</feature>
<evidence type="ECO:0000256" key="1">
    <source>
        <dbReference type="SAM" id="Phobius"/>
    </source>
</evidence>
<feature type="transmembrane region" description="Helical" evidence="1">
    <location>
        <begin position="148"/>
        <end position="181"/>
    </location>
</feature>
<dbReference type="STRING" id="1618345.UT18_C0017G0012"/>
<evidence type="ECO:0000313" key="2">
    <source>
        <dbReference type="EMBL" id="KKQ93642.1"/>
    </source>
</evidence>
<comment type="caution">
    <text evidence="2">The sequence shown here is derived from an EMBL/GenBank/DDBJ whole genome shotgun (WGS) entry which is preliminary data.</text>
</comment>
<dbReference type="Proteomes" id="UP000034207">
    <property type="component" value="Unassembled WGS sequence"/>
</dbReference>
<name>A0A0G0LRI7_UNCC2</name>
<sequence length="451" mass="52694">MTKNRKRLPYIVFIFFGVFTSGLFLLSFLKPLMQDEGVFLKIASGLNNGQLPYLNYFDHKNPAIYYLFAVFLKISTSALSLKIFLLITNLCSIFLISKISSKINPKAFYPALFLSLLAFTFFEGNFLITEPFGIFFLLLSLYLFLNNILTYAPFLSGLLACIAFLFKQTFIVNIAVLAFFYFKKDKRSFLDFSAGFLASLLALILYFAKIDILSSFFNQAYVLNFTAYPKEPLFYVVKKLSFTFLQTLPLWFLFILSFTKKIREGKLTIFYAMFFAPTLLFLTRHYPHYWIQIIPFAIIPAAFAITKIYNEKKIFNLFLVITALSLFIASIWFFKDTNFNIKKLKEEKAATIFLKNLPEKQMIAENQFVSFYFLTGKNPVNKYLYLTEITDSENGEEKTLNYLKENPKTIIVWTKNKDFAYAKELQTYILKNYEIIKEFPELEMVVYALKY</sequence>
<organism evidence="2 3">
    <name type="scientific">candidate division CPR2 bacterium GW2011_GWC2_39_10</name>
    <dbReference type="NCBI Taxonomy" id="1618345"/>
    <lineage>
        <taxon>Bacteria</taxon>
        <taxon>Bacteria division CPR2</taxon>
    </lineage>
</organism>
<keyword evidence="1" id="KW-0472">Membrane</keyword>
<protein>
    <recommendedName>
        <fullName evidence="4">Glycosyltransferase RgtA/B/C/D-like domain-containing protein</fullName>
    </recommendedName>
</protein>
<dbReference type="AlphaFoldDB" id="A0A0G0LRI7"/>
<gene>
    <name evidence="2" type="ORF">UT18_C0017G0012</name>
</gene>
<feature type="transmembrane region" description="Helical" evidence="1">
    <location>
        <begin position="63"/>
        <end position="96"/>
    </location>
</feature>
<feature type="transmembrane region" description="Helical" evidence="1">
    <location>
        <begin position="108"/>
        <end position="128"/>
    </location>
</feature>
<proteinExistence type="predicted"/>
<dbReference type="EMBL" id="LBVV01000017">
    <property type="protein sequence ID" value="KKQ93642.1"/>
    <property type="molecule type" value="Genomic_DNA"/>
</dbReference>
<evidence type="ECO:0008006" key="4">
    <source>
        <dbReference type="Google" id="ProtNLM"/>
    </source>
</evidence>
<feature type="transmembrane region" description="Helical" evidence="1">
    <location>
        <begin position="240"/>
        <end position="258"/>
    </location>
</feature>
<feature type="transmembrane region" description="Helical" evidence="1">
    <location>
        <begin position="289"/>
        <end position="309"/>
    </location>
</feature>
<keyword evidence="1" id="KW-0812">Transmembrane</keyword>
<reference evidence="2 3" key="1">
    <citation type="journal article" date="2015" name="Nature">
        <title>rRNA introns, odd ribosomes, and small enigmatic genomes across a large radiation of phyla.</title>
        <authorList>
            <person name="Brown C.T."/>
            <person name="Hug L.A."/>
            <person name="Thomas B.C."/>
            <person name="Sharon I."/>
            <person name="Castelle C.J."/>
            <person name="Singh A."/>
            <person name="Wilkins M.J."/>
            <person name="Williams K.H."/>
            <person name="Banfield J.F."/>
        </authorList>
    </citation>
    <scope>NUCLEOTIDE SEQUENCE [LARGE SCALE GENOMIC DNA]</scope>
</reference>
<feature type="transmembrane region" description="Helical" evidence="1">
    <location>
        <begin position="7"/>
        <end position="29"/>
    </location>
</feature>
<evidence type="ECO:0000313" key="3">
    <source>
        <dbReference type="Proteomes" id="UP000034207"/>
    </source>
</evidence>
<keyword evidence="1" id="KW-1133">Transmembrane helix</keyword>